<dbReference type="Gene3D" id="1.10.3300.10">
    <property type="entry name" value="Jann2411-like domain"/>
    <property type="match status" value="1"/>
</dbReference>
<dbReference type="InterPro" id="IPR023286">
    <property type="entry name" value="ABATE_dom_sf"/>
</dbReference>
<name>B7R6R6_9THEO</name>
<dbReference type="SUPFAM" id="SSF160904">
    <property type="entry name" value="Jann2411-like"/>
    <property type="match status" value="1"/>
</dbReference>
<comment type="caution">
    <text evidence="1">The sequence shown here is derived from an EMBL/GenBank/DDBJ whole genome shotgun (WGS) entry which is preliminary data.</text>
</comment>
<evidence type="ECO:0000313" key="2">
    <source>
        <dbReference type="Proteomes" id="UP000010146"/>
    </source>
</evidence>
<reference evidence="1 2" key="1">
    <citation type="submission" date="2008-07" db="EMBL/GenBank/DDBJ databases">
        <authorList>
            <person name="Gonzalez J."/>
            <person name="Sokolova T."/>
            <person name="Ferriera S."/>
            <person name="Johnson J."/>
            <person name="Kravitz S."/>
            <person name="Beeson K."/>
            <person name="Sutton G."/>
            <person name="Rogers Y.-H."/>
            <person name="Friedman R."/>
            <person name="Frazier M."/>
            <person name="Venter J.C."/>
        </authorList>
    </citation>
    <scope>NUCLEOTIDE SEQUENCE [LARGE SCALE GENOMIC DNA]</scope>
    <source>
        <strain evidence="1 2">DSM 12653</strain>
    </source>
</reference>
<evidence type="ECO:0000313" key="1">
    <source>
        <dbReference type="EMBL" id="KKC30911.1"/>
    </source>
</evidence>
<gene>
    <name evidence="1" type="ORF">CDSM653_00008</name>
</gene>
<dbReference type="EMBL" id="ABXP02000004">
    <property type="protein sequence ID" value="KKC30911.1"/>
    <property type="molecule type" value="Genomic_DNA"/>
</dbReference>
<dbReference type="AlphaFoldDB" id="B7R6R6"/>
<organism evidence="1 2">
    <name type="scientific">Caldanaerobacter subterraneus subsp. pacificus DSM 12653</name>
    <dbReference type="NCBI Taxonomy" id="391606"/>
    <lineage>
        <taxon>Bacteria</taxon>
        <taxon>Bacillati</taxon>
        <taxon>Bacillota</taxon>
        <taxon>Clostridia</taxon>
        <taxon>Thermoanaerobacterales</taxon>
        <taxon>Thermoanaerobacteraceae</taxon>
        <taxon>Caldanaerobacter</taxon>
    </lineage>
</organism>
<protein>
    <submittedName>
        <fullName evidence="1">Uncharacterized protein</fullName>
    </submittedName>
</protein>
<reference evidence="2" key="3">
    <citation type="submission" date="2015-02" db="EMBL/GenBank/DDBJ databases">
        <title>Genome analysis of three genomes within the thermophilic hydrogenogenic bacterial species Caldanaerobacter subterraneus.</title>
        <authorList>
            <person name="Sant'Anna F.H."/>
            <person name="Lebedinsky A."/>
            <person name="Sokolova T."/>
            <person name="Robb F.T."/>
            <person name="Gonzalez J.M."/>
        </authorList>
    </citation>
    <scope>NUCLEOTIDE SEQUENCE [LARGE SCALE GENOMIC DNA]</scope>
    <source>
        <strain evidence="2">DSM 12653</strain>
    </source>
</reference>
<dbReference type="Proteomes" id="UP000010146">
    <property type="component" value="Unassembled WGS sequence"/>
</dbReference>
<proteinExistence type="predicted"/>
<accession>B7R6R6</accession>
<sequence>MELPVIGGRLYNYQWVRGIKFEIIEDSKKGQLLVPVGGKEELYSPFEDHVWQDFIMLGQKLYEKPHNLKPIVEFYNNWGMLNLVSLYKNIGYKYDYHITIELHAKKGDYFLDYVPAVRMEAIKFFIITQIIQVLQKISEKVISGLDNESEFDKLQEYFKFILNHPTYFLKIPKKVTNDINFQDFIEKFINLAKLNKTKKDEIITINVLMNFVTVLSYQYLYACSLLLVPNKCPDNFYYSETPSGRLKWFHPQFEIQIGATNLLSIIYLSYFQDLQANKIRICKECGLPLYSKNGRREYHTRCGNRKRAREFKQRNKGD</sequence>
<reference evidence="1 2" key="2">
    <citation type="journal article" date="2015" name="BMC Genomics">
        <title>Analysis of three genomes within the thermophilic bacterial species Caldanaerobacter subterraneus with a focus on carbon monoxide dehydrogenase evolution and hydrolase diversity.</title>
        <authorList>
            <person name="Sant'Anna F.H."/>
            <person name="Lebedinsky A.V."/>
            <person name="Sokolova T.G."/>
            <person name="Robb F.T."/>
            <person name="Gonzalez J.M."/>
        </authorList>
    </citation>
    <scope>NUCLEOTIDE SEQUENCE [LARGE SCALE GENOMIC DNA]</scope>
    <source>
        <strain evidence="1 2">DSM 12653</strain>
    </source>
</reference>
<dbReference type="RefSeq" id="WP_009609930.1">
    <property type="nucleotide sequence ID" value="NZ_ABXP02000004.1"/>
</dbReference>